<dbReference type="PANTHER" id="PTHR48100">
    <property type="entry name" value="BROAD-SPECIFICITY PHOSPHATASE YOR283W-RELATED"/>
    <property type="match status" value="1"/>
</dbReference>
<dbReference type="Proteomes" id="UP000751190">
    <property type="component" value="Unassembled WGS sequence"/>
</dbReference>
<dbReference type="GO" id="GO:0016791">
    <property type="term" value="F:phosphatase activity"/>
    <property type="evidence" value="ECO:0007669"/>
    <property type="project" value="TreeGrafter"/>
</dbReference>
<dbReference type="AlphaFoldDB" id="A0A8J5XQX3"/>
<keyword evidence="3" id="KW-1185">Reference proteome</keyword>
<feature type="transmembrane region" description="Helical" evidence="1">
    <location>
        <begin position="43"/>
        <end position="64"/>
    </location>
</feature>
<keyword evidence="1" id="KW-1133">Transmembrane helix</keyword>
<dbReference type="InterPro" id="IPR029033">
    <property type="entry name" value="His_PPase_superfam"/>
</dbReference>
<keyword evidence="1" id="KW-0472">Membrane</keyword>
<keyword evidence="1" id="KW-0812">Transmembrane</keyword>
<reference evidence="2" key="1">
    <citation type="submission" date="2021-05" db="EMBL/GenBank/DDBJ databases">
        <title>The genome of the haptophyte Pavlova lutheri (Diacronema luteri, Pavlovales) - a model for lipid biosynthesis in eukaryotic algae.</title>
        <authorList>
            <person name="Hulatt C.J."/>
            <person name="Posewitz M.C."/>
        </authorList>
    </citation>
    <scope>NUCLEOTIDE SEQUENCE</scope>
    <source>
        <strain evidence="2">NIVA-4/92</strain>
    </source>
</reference>
<organism evidence="2 3">
    <name type="scientific">Diacronema lutheri</name>
    <name type="common">Unicellular marine alga</name>
    <name type="synonym">Monochrysis lutheri</name>
    <dbReference type="NCBI Taxonomy" id="2081491"/>
    <lineage>
        <taxon>Eukaryota</taxon>
        <taxon>Haptista</taxon>
        <taxon>Haptophyta</taxon>
        <taxon>Pavlovophyceae</taxon>
        <taxon>Pavlovales</taxon>
        <taxon>Pavlovaceae</taxon>
        <taxon>Diacronema</taxon>
    </lineage>
</organism>
<dbReference type="SMART" id="SM00855">
    <property type="entry name" value="PGAM"/>
    <property type="match status" value="1"/>
</dbReference>
<sequence>MARQTFPALGVASAGSLALALLVLLRAERDATLAPGALLCVRAGAISVGLLLAGYATWAAWLLARSVRAVEPLMLTTPIELWFVRHAQSLNNEMSEGMLGKLAYVACNACLSARDPQITAEGMRGCAAAARWLARRKEDAGQEGVHFDLVVSSVMQRAMLTAMHTFCDAGLADEIVVAPFISETPLWLLCYPRVSNMPLGRAQQLDELRHTRRIHADGRVPLDFSLVGGEAGDNRACLPPSMPRFLRWLWAQPRVQELVRERRLTGGLVRIAVVSHGTFLRQALRLRKHPRNNSVCTARLQVGVPEEALGVSEPRCARGARKLRVRLTEAEVVHAGVET</sequence>
<comment type="caution">
    <text evidence="2">The sequence shown here is derived from an EMBL/GenBank/DDBJ whole genome shotgun (WGS) entry which is preliminary data.</text>
</comment>
<dbReference type="PANTHER" id="PTHR48100:SF44">
    <property type="entry name" value="PHOSPHATASE C1620.13-RELATED"/>
    <property type="match status" value="1"/>
</dbReference>
<evidence type="ECO:0000313" key="3">
    <source>
        <dbReference type="Proteomes" id="UP000751190"/>
    </source>
</evidence>
<gene>
    <name evidence="2" type="ORF">KFE25_006493</name>
</gene>
<evidence type="ECO:0000256" key="1">
    <source>
        <dbReference type="SAM" id="Phobius"/>
    </source>
</evidence>
<protein>
    <submittedName>
        <fullName evidence="2">Uncharacterized protein</fullName>
    </submittedName>
</protein>
<evidence type="ECO:0000313" key="2">
    <source>
        <dbReference type="EMBL" id="KAG8470038.1"/>
    </source>
</evidence>
<dbReference type="SUPFAM" id="SSF53254">
    <property type="entry name" value="Phosphoglycerate mutase-like"/>
    <property type="match status" value="1"/>
</dbReference>
<name>A0A8J5XQX3_DIALT</name>
<proteinExistence type="predicted"/>
<accession>A0A8J5XQX3</accession>
<dbReference type="OrthoDB" id="496981at2759"/>
<dbReference type="Gene3D" id="3.40.50.1240">
    <property type="entry name" value="Phosphoglycerate mutase-like"/>
    <property type="match status" value="1"/>
</dbReference>
<dbReference type="GO" id="GO:0005829">
    <property type="term" value="C:cytosol"/>
    <property type="evidence" value="ECO:0007669"/>
    <property type="project" value="TreeGrafter"/>
</dbReference>
<dbReference type="EMBL" id="JAGTXO010000002">
    <property type="protein sequence ID" value="KAG8470038.1"/>
    <property type="molecule type" value="Genomic_DNA"/>
</dbReference>
<dbReference type="InterPro" id="IPR050275">
    <property type="entry name" value="PGM_Phosphatase"/>
</dbReference>
<dbReference type="InterPro" id="IPR013078">
    <property type="entry name" value="His_Pase_superF_clade-1"/>
</dbReference>